<dbReference type="InterPro" id="IPR014710">
    <property type="entry name" value="RmlC-like_jellyroll"/>
</dbReference>
<evidence type="ECO:0000313" key="2">
    <source>
        <dbReference type="EMBL" id="TPW27747.1"/>
    </source>
</evidence>
<comment type="caution">
    <text evidence="2">The sequence shown here is derived from an EMBL/GenBank/DDBJ whole genome shotgun (WGS) entry which is preliminary data.</text>
</comment>
<reference evidence="2 3" key="1">
    <citation type="submission" date="2019-06" db="EMBL/GenBank/DDBJ databases">
        <authorList>
            <person name="Li M."/>
        </authorList>
    </citation>
    <scope>NUCLEOTIDE SEQUENCE [LARGE SCALE GENOMIC DNA]</scope>
    <source>
        <strain evidence="2 3">BGMRC6574</strain>
    </source>
</reference>
<dbReference type="EMBL" id="VHLH01000019">
    <property type="protein sequence ID" value="TPW27747.1"/>
    <property type="molecule type" value="Genomic_DNA"/>
</dbReference>
<dbReference type="OrthoDB" id="9807547at2"/>
<organism evidence="2 3">
    <name type="scientific">Pararhizobium mangrovi</name>
    <dbReference type="NCBI Taxonomy" id="2590452"/>
    <lineage>
        <taxon>Bacteria</taxon>
        <taxon>Pseudomonadati</taxon>
        <taxon>Pseudomonadota</taxon>
        <taxon>Alphaproteobacteria</taxon>
        <taxon>Hyphomicrobiales</taxon>
        <taxon>Rhizobiaceae</taxon>
        <taxon>Rhizobium/Agrobacterium group</taxon>
        <taxon>Pararhizobium</taxon>
    </lineage>
</organism>
<feature type="domain" description="Cyclic nucleotide-binding" evidence="1">
    <location>
        <begin position="15"/>
        <end position="117"/>
    </location>
</feature>
<dbReference type="AlphaFoldDB" id="A0A506U780"/>
<dbReference type="RefSeq" id="WP_141167092.1">
    <property type="nucleotide sequence ID" value="NZ_VHLH01000019.1"/>
</dbReference>
<evidence type="ECO:0000259" key="1">
    <source>
        <dbReference type="PROSITE" id="PS50042"/>
    </source>
</evidence>
<dbReference type="Gene3D" id="2.60.120.10">
    <property type="entry name" value="Jelly Rolls"/>
    <property type="match status" value="1"/>
</dbReference>
<dbReference type="InterPro" id="IPR000595">
    <property type="entry name" value="cNMP-bd_dom"/>
</dbReference>
<protein>
    <submittedName>
        <fullName evidence="2">Cyclic nucleotide-binding domain-containing protein</fullName>
    </submittedName>
</protein>
<dbReference type="PROSITE" id="PS50042">
    <property type="entry name" value="CNMP_BINDING_3"/>
    <property type="match status" value="1"/>
</dbReference>
<sequence>MALRDDIALLSSVALFGDLGGDALRLIAFGSDYRDLVPGEALFREGEKGEAAYVVASGRLALTHARRGETIELGFAEPGSVLGETALVSTVERKVGATAEDAARVMVIGQRMFRRLLDEYPEAGVLLRDRLQARLASLVADLDRLAPRFSN</sequence>
<dbReference type="CDD" id="cd00038">
    <property type="entry name" value="CAP_ED"/>
    <property type="match status" value="1"/>
</dbReference>
<evidence type="ECO:0000313" key="3">
    <source>
        <dbReference type="Proteomes" id="UP000320314"/>
    </source>
</evidence>
<name>A0A506U780_9HYPH</name>
<gene>
    <name evidence="2" type="ORF">FJU11_10960</name>
</gene>
<accession>A0A506U780</accession>
<dbReference type="SUPFAM" id="SSF51206">
    <property type="entry name" value="cAMP-binding domain-like"/>
    <property type="match status" value="1"/>
</dbReference>
<dbReference type="Pfam" id="PF00027">
    <property type="entry name" value="cNMP_binding"/>
    <property type="match status" value="1"/>
</dbReference>
<proteinExistence type="predicted"/>
<dbReference type="InterPro" id="IPR018490">
    <property type="entry name" value="cNMP-bd_dom_sf"/>
</dbReference>
<keyword evidence="3" id="KW-1185">Reference proteome</keyword>
<dbReference type="SMART" id="SM00100">
    <property type="entry name" value="cNMP"/>
    <property type="match status" value="1"/>
</dbReference>
<dbReference type="Proteomes" id="UP000320314">
    <property type="component" value="Unassembled WGS sequence"/>
</dbReference>